<dbReference type="CDD" id="cd06339">
    <property type="entry name" value="PBP1_YraM_LppC_lipoprotein-like"/>
    <property type="match status" value="1"/>
</dbReference>
<dbReference type="PANTHER" id="PTHR38038">
    <property type="entry name" value="PENICILLIN-BINDING PROTEIN ACTIVATOR LPOA"/>
    <property type="match status" value="1"/>
</dbReference>
<gene>
    <name evidence="3" type="ORF">LZG35_14020</name>
</gene>
<reference evidence="3" key="1">
    <citation type="submission" date="2022-01" db="EMBL/GenBank/DDBJ databases">
        <authorList>
            <person name="Karlyshev A.V."/>
            <person name="Jaspars M."/>
        </authorList>
    </citation>
    <scope>NUCLEOTIDE SEQUENCE</scope>
    <source>
        <strain evidence="3">AGSA3-2</strain>
    </source>
</reference>
<dbReference type="PANTHER" id="PTHR38038:SF1">
    <property type="entry name" value="PENICILLIN-BINDING PROTEIN ACTIVATOR LPOA"/>
    <property type="match status" value="1"/>
</dbReference>
<dbReference type="Gene3D" id="3.40.50.2300">
    <property type="match status" value="2"/>
</dbReference>
<proteinExistence type="predicted"/>
<dbReference type="GO" id="GO:0030234">
    <property type="term" value="F:enzyme regulator activity"/>
    <property type="evidence" value="ECO:0007669"/>
    <property type="project" value="TreeGrafter"/>
</dbReference>
<organism evidence="3 4">
    <name type="scientific">Alloalcanivorax xenomutans</name>
    <dbReference type="NCBI Taxonomy" id="1094342"/>
    <lineage>
        <taxon>Bacteria</taxon>
        <taxon>Pseudomonadati</taxon>
        <taxon>Pseudomonadota</taxon>
        <taxon>Gammaproteobacteria</taxon>
        <taxon>Oceanospirillales</taxon>
        <taxon>Alcanivoracaceae</taxon>
        <taxon>Alloalcanivorax</taxon>
    </lineage>
</organism>
<accession>A0A9Q3ZDG4</accession>
<dbReference type="Pfam" id="PF04348">
    <property type="entry name" value="LppC"/>
    <property type="match status" value="1"/>
</dbReference>
<dbReference type="AlphaFoldDB" id="A0A9Q3ZDG4"/>
<keyword evidence="4" id="KW-1185">Reference proteome</keyword>
<name>A0A9Q3ZDG4_9GAMM</name>
<dbReference type="InterPro" id="IPR007443">
    <property type="entry name" value="LpoA"/>
</dbReference>
<dbReference type="KEGG" id="axe:P40_16505"/>
<dbReference type="Gene3D" id="1.25.40.650">
    <property type="match status" value="1"/>
</dbReference>
<evidence type="ECO:0000256" key="2">
    <source>
        <dbReference type="SAM" id="MobiDB-lite"/>
    </source>
</evidence>
<dbReference type="EMBL" id="JAJVKT010000017">
    <property type="protein sequence ID" value="MCE7509758.1"/>
    <property type="molecule type" value="Genomic_DNA"/>
</dbReference>
<dbReference type="InterPro" id="IPR028082">
    <property type="entry name" value="Peripla_BP_I"/>
</dbReference>
<evidence type="ECO:0000256" key="1">
    <source>
        <dbReference type="ARBA" id="ARBA00023136"/>
    </source>
</evidence>
<dbReference type="GO" id="GO:0009252">
    <property type="term" value="P:peptidoglycan biosynthetic process"/>
    <property type="evidence" value="ECO:0007669"/>
    <property type="project" value="TreeGrafter"/>
</dbReference>
<keyword evidence="1" id="KW-0472">Membrane</keyword>
<comment type="caution">
    <text evidence="3">The sequence shown here is derived from an EMBL/GenBank/DDBJ whole genome shotgun (WGS) entry which is preliminary data.</text>
</comment>
<dbReference type="SUPFAM" id="SSF53822">
    <property type="entry name" value="Periplasmic binding protein-like I"/>
    <property type="match status" value="1"/>
</dbReference>
<sequence>MELRQVRWAALLVILAITGCVQTPGAYQRAGTPAMDTAPAREAPSSTESARQRLGDMADPARTDTALSWASYYLVNDRAREASEVLDLVRGGAQSMDQRFRWLQLSAQALLGQHKPQQALDLLNDYQGDIRSLPADQQARLALLRADALALNDNLMESLKERVEIQPRLGRSDRAYNQEMTWQALLRVPRNQLQQEAEGASGDLLGWLELADIYRDAQAGLDDQVARMNDWQRRWPQHPAQAQLPETLNAMRRAAQERPARVAVLLPESGPLSYAGNALHDGLMAGYYLARDNGDYTPELRFYDTADADAAQVYQQAVMDGAQFVIGPLAKDQVAAIDALGTPPVPTLALNYLDDGGNGLYQFGLAPEDEARQVARDGSAAGAVRAGVLYPNSEWGYRVAEAFSNAWQSQGGSIVVSRTYADDDIGGSVKAFLDEARGNLGSSGGKEFRPRGPEDMAFVFLVANADQGRQVKPALNYHYARYLPVHSTSYIYGGVPDPRRDQDLDRVQFVDMPWVLNPDQRLKDMATANWPDGHGRYTRLFAMGVDAFRLQARLPVLNNAPGSTLSGATGVLHLDGKRVVRELQWATFEGGLPSPLLTP</sequence>
<evidence type="ECO:0000313" key="4">
    <source>
        <dbReference type="Proteomes" id="UP001107961"/>
    </source>
</evidence>
<dbReference type="Proteomes" id="UP001107961">
    <property type="component" value="Unassembled WGS sequence"/>
</dbReference>
<evidence type="ECO:0000313" key="3">
    <source>
        <dbReference type="EMBL" id="MCE7509758.1"/>
    </source>
</evidence>
<protein>
    <submittedName>
        <fullName evidence="3">Penicillin-binding protein activator</fullName>
    </submittedName>
</protein>
<feature type="region of interest" description="Disordered" evidence="2">
    <location>
        <begin position="29"/>
        <end position="52"/>
    </location>
</feature>
<dbReference type="PROSITE" id="PS51257">
    <property type="entry name" value="PROKAR_LIPOPROTEIN"/>
    <property type="match status" value="1"/>
</dbReference>
<dbReference type="GO" id="GO:0031241">
    <property type="term" value="C:periplasmic side of cell outer membrane"/>
    <property type="evidence" value="ECO:0007669"/>
    <property type="project" value="TreeGrafter"/>
</dbReference>
<dbReference type="RefSeq" id="WP_080531412.1">
    <property type="nucleotide sequence ID" value="NZ_CBDDTQ010000006.1"/>
</dbReference>